<protein>
    <recommendedName>
        <fullName evidence="4">WD repeat-containing protein JIP5</fullName>
    </recommendedName>
    <alternativeName>
        <fullName evidence="5">WD repeat-containing protein jip5</fullName>
    </alternativeName>
</protein>
<accession>A0AAV9XT09</accession>
<dbReference type="SUPFAM" id="SSF50978">
    <property type="entry name" value="WD40 repeat-like"/>
    <property type="match status" value="1"/>
</dbReference>
<proteinExistence type="inferred from homology"/>
<evidence type="ECO:0000256" key="3">
    <source>
        <dbReference type="ARBA" id="ARBA00022737"/>
    </source>
</evidence>
<gene>
    <name evidence="7" type="primary">JIP5</name>
    <name evidence="7" type="ORF">TWF694_000783</name>
</gene>
<keyword evidence="3" id="KW-0677">Repeat</keyword>
<comment type="caution">
    <text evidence="7">The sequence shown here is derived from an EMBL/GenBank/DDBJ whole genome shotgun (WGS) entry which is preliminary data.</text>
</comment>
<feature type="compositionally biased region" description="Basic and acidic residues" evidence="6">
    <location>
        <begin position="384"/>
        <end position="398"/>
    </location>
</feature>
<dbReference type="AlphaFoldDB" id="A0AAV9XT09"/>
<evidence type="ECO:0000256" key="2">
    <source>
        <dbReference type="ARBA" id="ARBA00022574"/>
    </source>
</evidence>
<keyword evidence="8" id="KW-1185">Reference proteome</keyword>
<dbReference type="InterPro" id="IPR050505">
    <property type="entry name" value="WDR55/POC1"/>
</dbReference>
<dbReference type="Proteomes" id="UP001365542">
    <property type="component" value="Unassembled WGS sequence"/>
</dbReference>
<dbReference type="Gene3D" id="2.130.10.10">
    <property type="entry name" value="YVTN repeat-like/Quinoprotein amine dehydrogenase"/>
    <property type="match status" value="2"/>
</dbReference>
<dbReference type="PANTHER" id="PTHR44019">
    <property type="entry name" value="WD REPEAT-CONTAINING PROTEIN 55"/>
    <property type="match status" value="1"/>
</dbReference>
<keyword evidence="2" id="KW-0853">WD repeat</keyword>
<organism evidence="7 8">
    <name type="scientific">Orbilia ellipsospora</name>
    <dbReference type="NCBI Taxonomy" id="2528407"/>
    <lineage>
        <taxon>Eukaryota</taxon>
        <taxon>Fungi</taxon>
        <taxon>Dikarya</taxon>
        <taxon>Ascomycota</taxon>
        <taxon>Pezizomycotina</taxon>
        <taxon>Orbiliomycetes</taxon>
        <taxon>Orbiliales</taxon>
        <taxon>Orbiliaceae</taxon>
        <taxon>Orbilia</taxon>
    </lineage>
</organism>
<evidence type="ECO:0000256" key="5">
    <source>
        <dbReference type="ARBA" id="ARBA00039514"/>
    </source>
</evidence>
<evidence type="ECO:0000256" key="4">
    <source>
        <dbReference type="ARBA" id="ARBA00039238"/>
    </source>
</evidence>
<sequence length="437" mass="47176">MDNFKSHSIPFQSSIFTLTAHPSEPLFTAGLLSGHVYTYTWPKEVPSDDDEHDEQNADALPGGYKVAWKTRRHKGSCRSAAYSNDGQVLYSAGTDSIIKCASTTTGQVISKAVIPASTSSPDNPTHLHPLNPHHLLLGTDSGTVHLYDTRTSLLPKPTTTWTSIHEDYISSITSVPPTSESTSNLPKQFVTTGDSTVSFLDVRKGLVTKSDDQENETLSSCVVSGVGKGGRSTRAYVGMGDGIIHAFERGVWGDMCERVKIGGKGIEVDVVREYTQDGDEEVRKGRCIVAGCGDGSVKVVRLGGNKVVRVFEHGGLGEDGEEEGISGISFDCDGAMMTAGGRIVKIWYQDDAGADDDGKDEDEEEDKQAEDGYSDNDSDDSDDSDKPAPKTKGRKLESDSEDSNSDSGSKSSQRRKKRRKNKHQTGGPKKTLFKGLD</sequence>
<dbReference type="InterPro" id="IPR015943">
    <property type="entry name" value="WD40/YVTN_repeat-like_dom_sf"/>
</dbReference>
<dbReference type="PANTHER" id="PTHR44019:SF20">
    <property type="entry name" value="WD REPEAT-CONTAINING PROTEIN 55"/>
    <property type="match status" value="1"/>
</dbReference>
<feature type="compositionally biased region" description="Basic residues" evidence="6">
    <location>
        <begin position="412"/>
        <end position="423"/>
    </location>
</feature>
<evidence type="ECO:0000256" key="1">
    <source>
        <dbReference type="ARBA" id="ARBA00007625"/>
    </source>
</evidence>
<comment type="similarity">
    <text evidence="1">Belongs to the WD repeat WDR55 family.</text>
</comment>
<evidence type="ECO:0000313" key="8">
    <source>
        <dbReference type="Proteomes" id="UP001365542"/>
    </source>
</evidence>
<feature type="region of interest" description="Disordered" evidence="6">
    <location>
        <begin position="353"/>
        <end position="437"/>
    </location>
</feature>
<reference evidence="7 8" key="1">
    <citation type="submission" date="2019-10" db="EMBL/GenBank/DDBJ databases">
        <authorList>
            <person name="Palmer J.M."/>
        </authorList>
    </citation>
    <scope>NUCLEOTIDE SEQUENCE [LARGE SCALE GENOMIC DNA]</scope>
    <source>
        <strain evidence="7 8">TWF694</strain>
    </source>
</reference>
<name>A0AAV9XT09_9PEZI</name>
<feature type="compositionally biased region" description="Acidic residues" evidence="6">
    <location>
        <begin position="353"/>
        <end position="383"/>
    </location>
</feature>
<dbReference type="EMBL" id="JAVHJO010000001">
    <property type="protein sequence ID" value="KAK6544072.1"/>
    <property type="molecule type" value="Genomic_DNA"/>
</dbReference>
<evidence type="ECO:0000256" key="6">
    <source>
        <dbReference type="SAM" id="MobiDB-lite"/>
    </source>
</evidence>
<evidence type="ECO:0000313" key="7">
    <source>
        <dbReference type="EMBL" id="KAK6544072.1"/>
    </source>
</evidence>
<dbReference type="Pfam" id="PF00400">
    <property type="entry name" value="WD40"/>
    <property type="match status" value="1"/>
</dbReference>
<dbReference type="InterPro" id="IPR001680">
    <property type="entry name" value="WD40_rpt"/>
</dbReference>
<dbReference type="InterPro" id="IPR036322">
    <property type="entry name" value="WD40_repeat_dom_sf"/>
</dbReference>
<dbReference type="SMART" id="SM00320">
    <property type="entry name" value="WD40"/>
    <property type="match status" value="4"/>
</dbReference>